<dbReference type="GO" id="GO:0043565">
    <property type="term" value="F:sequence-specific DNA binding"/>
    <property type="evidence" value="ECO:0007669"/>
    <property type="project" value="InterPro"/>
</dbReference>
<dbReference type="PANTHER" id="PTHR46796:SF15">
    <property type="entry name" value="BLL1074 PROTEIN"/>
    <property type="match status" value="1"/>
</dbReference>
<dbReference type="InterPro" id="IPR009057">
    <property type="entry name" value="Homeodomain-like_sf"/>
</dbReference>
<evidence type="ECO:0000256" key="2">
    <source>
        <dbReference type="ARBA" id="ARBA00023125"/>
    </source>
</evidence>
<reference evidence="5 6" key="1">
    <citation type="submission" date="2017-08" db="EMBL/GenBank/DDBJ databases">
        <title>Complete Genome Sequence of Streptomyces formicae KY5, the formicamycin producer.</title>
        <authorList>
            <person name="Holmes N.A."/>
            <person name="Devine R."/>
            <person name="Qin Z."/>
            <person name="Seipke R.F."/>
            <person name="Wilkinson B."/>
            <person name="Hutchings M.I."/>
        </authorList>
    </citation>
    <scope>NUCLEOTIDE SEQUENCE [LARGE SCALE GENOMIC DNA]</scope>
    <source>
        <strain evidence="5 6">KY5</strain>
    </source>
</reference>
<evidence type="ECO:0000256" key="1">
    <source>
        <dbReference type="ARBA" id="ARBA00023015"/>
    </source>
</evidence>
<dbReference type="SUPFAM" id="SSF46689">
    <property type="entry name" value="Homeodomain-like"/>
    <property type="match status" value="1"/>
</dbReference>
<sequence>MSRVSAMRRRGELPLRRIRAKGSARRSMGEFMQHLSCPQGQWETATASPDARLRPGVQSYRGFRLDLDRPRTRLEVPDGVVTLVLAFDRAVELADAVDPTLPTATHRSMISGLSTHATYGRHDGKLYGLEVILAPWAAFSLFGTPMRELSECFTDPAELLGHRFPLLTEELVAAGGWAERFDRLDATLVRWIGAGPPSSPRVRYAWRELVRSSGTIPIRLLAERTGWGWRQFEHRFREQIGLTPKAAARVLRLRRALRLLTEVRSPSRVAAACHFSDQAHFAREFKTMIGCTPRKFLAIRSGIHEGPVIADRVQGEITSAVLAIE</sequence>
<dbReference type="InterPro" id="IPR018060">
    <property type="entry name" value="HTH_AraC"/>
</dbReference>
<dbReference type="Proteomes" id="UP000221011">
    <property type="component" value="Chromosome"/>
</dbReference>
<accession>A0A291QJ75</accession>
<evidence type="ECO:0000256" key="3">
    <source>
        <dbReference type="ARBA" id="ARBA00023163"/>
    </source>
</evidence>
<dbReference type="PROSITE" id="PS01124">
    <property type="entry name" value="HTH_ARAC_FAMILY_2"/>
    <property type="match status" value="1"/>
</dbReference>
<gene>
    <name evidence="5" type="ORF">KY5_6559</name>
</gene>
<evidence type="ECO:0000313" key="5">
    <source>
        <dbReference type="EMBL" id="ATL31577.1"/>
    </source>
</evidence>
<organism evidence="5 6">
    <name type="scientific">Streptomyces formicae</name>
    <dbReference type="NCBI Taxonomy" id="1616117"/>
    <lineage>
        <taxon>Bacteria</taxon>
        <taxon>Bacillati</taxon>
        <taxon>Actinomycetota</taxon>
        <taxon>Actinomycetes</taxon>
        <taxon>Kitasatosporales</taxon>
        <taxon>Streptomycetaceae</taxon>
        <taxon>Streptomyces</taxon>
    </lineage>
</organism>
<keyword evidence="3" id="KW-0804">Transcription</keyword>
<protein>
    <submittedName>
        <fullName evidence="5">Transcriptional regulator, AraC family</fullName>
    </submittedName>
</protein>
<feature type="domain" description="HTH araC/xylS-type" evidence="4">
    <location>
        <begin position="199"/>
        <end position="299"/>
    </location>
</feature>
<dbReference type="SMART" id="SM00342">
    <property type="entry name" value="HTH_ARAC"/>
    <property type="match status" value="1"/>
</dbReference>
<dbReference type="InterPro" id="IPR050204">
    <property type="entry name" value="AraC_XylS_family_regulators"/>
</dbReference>
<dbReference type="GO" id="GO:0003700">
    <property type="term" value="F:DNA-binding transcription factor activity"/>
    <property type="evidence" value="ECO:0007669"/>
    <property type="project" value="InterPro"/>
</dbReference>
<proteinExistence type="predicted"/>
<dbReference type="Gene3D" id="1.10.10.60">
    <property type="entry name" value="Homeodomain-like"/>
    <property type="match status" value="1"/>
</dbReference>
<dbReference type="PANTHER" id="PTHR46796">
    <property type="entry name" value="HTH-TYPE TRANSCRIPTIONAL ACTIVATOR RHAS-RELATED"/>
    <property type="match status" value="1"/>
</dbReference>
<dbReference type="KEGG" id="sfk:KY5_6559"/>
<dbReference type="EMBL" id="CP022685">
    <property type="protein sequence ID" value="ATL31577.1"/>
    <property type="molecule type" value="Genomic_DNA"/>
</dbReference>
<dbReference type="Pfam" id="PF12833">
    <property type="entry name" value="HTH_18"/>
    <property type="match status" value="1"/>
</dbReference>
<keyword evidence="1" id="KW-0805">Transcription regulation</keyword>
<name>A0A291QJ75_9ACTN</name>
<evidence type="ECO:0000259" key="4">
    <source>
        <dbReference type="PROSITE" id="PS01124"/>
    </source>
</evidence>
<keyword evidence="2" id="KW-0238">DNA-binding</keyword>
<evidence type="ECO:0000313" key="6">
    <source>
        <dbReference type="Proteomes" id="UP000221011"/>
    </source>
</evidence>
<dbReference type="AlphaFoldDB" id="A0A291QJ75"/>
<keyword evidence="6" id="KW-1185">Reference proteome</keyword>